<proteinExistence type="predicted"/>
<reference evidence="2" key="1">
    <citation type="journal article" date="2018" name="PLoS Negl. Trop. Dis.">
        <title>Sialome diversity of ticks revealed by RNAseq of single tick salivary glands.</title>
        <authorList>
            <person name="Perner J."/>
            <person name="Kropackova S."/>
            <person name="Kopacek P."/>
            <person name="Ribeiro J.M."/>
        </authorList>
    </citation>
    <scope>NUCLEOTIDE SEQUENCE</scope>
    <source>
        <strain evidence="2">Siblings of single egg batch collected in Ceske Budejovice</strain>
        <tissue evidence="2">Salivary glands</tissue>
    </source>
</reference>
<organism evidence="2">
    <name type="scientific">Ixodes ricinus</name>
    <name type="common">Common tick</name>
    <name type="synonym">Acarus ricinus</name>
    <dbReference type="NCBI Taxonomy" id="34613"/>
    <lineage>
        <taxon>Eukaryota</taxon>
        <taxon>Metazoa</taxon>
        <taxon>Ecdysozoa</taxon>
        <taxon>Arthropoda</taxon>
        <taxon>Chelicerata</taxon>
        <taxon>Arachnida</taxon>
        <taxon>Acari</taxon>
        <taxon>Parasitiformes</taxon>
        <taxon>Ixodida</taxon>
        <taxon>Ixodoidea</taxon>
        <taxon>Ixodidae</taxon>
        <taxon>Ixodinae</taxon>
        <taxon>Ixodes</taxon>
    </lineage>
</organism>
<accession>A0A147BR41</accession>
<evidence type="ECO:0000256" key="1">
    <source>
        <dbReference type="SAM" id="MobiDB-lite"/>
    </source>
</evidence>
<evidence type="ECO:0000313" key="2">
    <source>
        <dbReference type="EMBL" id="JAR93226.1"/>
    </source>
</evidence>
<feature type="region of interest" description="Disordered" evidence="1">
    <location>
        <begin position="1"/>
        <end position="24"/>
    </location>
</feature>
<feature type="compositionally biased region" description="Polar residues" evidence="1">
    <location>
        <begin position="1"/>
        <end position="17"/>
    </location>
</feature>
<dbReference type="AlphaFoldDB" id="A0A147BR41"/>
<sequence length="66" mass="7233">MQRSSWAGLNHGLNTHHTPLHASVVSDTPADDIAVVRRRRSGQDTLVELLMRLLASKKISLTVAGF</sequence>
<protein>
    <submittedName>
        <fullName evidence="2">Uncharacterized protein</fullName>
    </submittedName>
</protein>
<dbReference type="EMBL" id="GEGO01002178">
    <property type="protein sequence ID" value="JAR93226.1"/>
    <property type="molecule type" value="Transcribed_RNA"/>
</dbReference>
<name>A0A147BR41_IXORI</name>